<dbReference type="eggNOG" id="COG1309">
    <property type="taxonomic scope" value="Bacteria"/>
</dbReference>
<keyword evidence="8" id="KW-1185">Reference proteome</keyword>
<dbReference type="InterPro" id="IPR023772">
    <property type="entry name" value="DNA-bd_HTH_TetR-type_CS"/>
</dbReference>
<organism evidence="7 8">
    <name type="scientific">Nocardia asteroides NBRC 15531</name>
    <dbReference type="NCBI Taxonomy" id="1110697"/>
    <lineage>
        <taxon>Bacteria</taxon>
        <taxon>Bacillati</taxon>
        <taxon>Actinomycetota</taxon>
        <taxon>Actinomycetes</taxon>
        <taxon>Mycobacteriales</taxon>
        <taxon>Nocardiaceae</taxon>
        <taxon>Nocardia</taxon>
    </lineage>
</organism>
<dbReference type="GO" id="GO:0000976">
    <property type="term" value="F:transcription cis-regulatory region binding"/>
    <property type="evidence" value="ECO:0007669"/>
    <property type="project" value="TreeGrafter"/>
</dbReference>
<keyword evidence="3" id="KW-0804">Transcription</keyword>
<dbReference type="PROSITE" id="PS01081">
    <property type="entry name" value="HTH_TETR_1"/>
    <property type="match status" value="1"/>
</dbReference>
<evidence type="ECO:0000313" key="7">
    <source>
        <dbReference type="EMBL" id="GAD82332.1"/>
    </source>
</evidence>
<feature type="domain" description="HTH tetR-type" evidence="6">
    <location>
        <begin position="434"/>
        <end position="494"/>
    </location>
</feature>
<dbReference type="SUPFAM" id="SSF46689">
    <property type="entry name" value="Homeodomain-like"/>
    <property type="match status" value="3"/>
</dbReference>
<comment type="caution">
    <text evidence="7">The sequence shown here is derived from an EMBL/GenBank/DDBJ whole genome shotgun (WGS) entry which is preliminary data.</text>
</comment>
<dbReference type="Gene3D" id="1.10.357.10">
    <property type="entry name" value="Tetracycline Repressor, domain 2"/>
    <property type="match status" value="3"/>
</dbReference>
<dbReference type="Gene3D" id="1.10.10.60">
    <property type="entry name" value="Homeodomain-like"/>
    <property type="match status" value="3"/>
</dbReference>
<name>U5E3D3_NOCAS</name>
<dbReference type="Pfam" id="PF00440">
    <property type="entry name" value="TetR_N"/>
    <property type="match status" value="2"/>
</dbReference>
<dbReference type="InterPro" id="IPR009057">
    <property type="entry name" value="Homeodomain-like_sf"/>
</dbReference>
<dbReference type="InterPro" id="IPR036271">
    <property type="entry name" value="Tet_transcr_reg_TetR-rel_C_sf"/>
</dbReference>
<evidence type="ECO:0000256" key="1">
    <source>
        <dbReference type="ARBA" id="ARBA00023015"/>
    </source>
</evidence>
<dbReference type="RefSeq" id="WP_019050431.1">
    <property type="nucleotide sequence ID" value="NZ_BAFO02000008.1"/>
</dbReference>
<evidence type="ECO:0000256" key="3">
    <source>
        <dbReference type="ARBA" id="ARBA00023163"/>
    </source>
</evidence>
<evidence type="ECO:0000256" key="4">
    <source>
        <dbReference type="PROSITE-ProRule" id="PRU00335"/>
    </source>
</evidence>
<dbReference type="InterPro" id="IPR001647">
    <property type="entry name" value="HTH_TetR"/>
</dbReference>
<dbReference type="PRINTS" id="PR00455">
    <property type="entry name" value="HTHTETR"/>
</dbReference>
<feature type="region of interest" description="Disordered" evidence="5">
    <location>
        <begin position="213"/>
        <end position="233"/>
    </location>
</feature>
<dbReference type="GO" id="GO:0003700">
    <property type="term" value="F:DNA-binding transcription factor activity"/>
    <property type="evidence" value="ECO:0007669"/>
    <property type="project" value="TreeGrafter"/>
</dbReference>
<feature type="region of interest" description="Disordered" evidence="5">
    <location>
        <begin position="1"/>
        <end position="22"/>
    </location>
</feature>
<dbReference type="Proteomes" id="UP000017048">
    <property type="component" value="Unassembled WGS sequence"/>
</dbReference>
<feature type="compositionally biased region" description="Low complexity" evidence="5">
    <location>
        <begin position="213"/>
        <end position="222"/>
    </location>
</feature>
<dbReference type="InterPro" id="IPR050109">
    <property type="entry name" value="HTH-type_TetR-like_transc_reg"/>
</dbReference>
<dbReference type="PANTHER" id="PTHR30055:SF234">
    <property type="entry name" value="HTH-TYPE TRANSCRIPTIONAL REGULATOR BETI"/>
    <property type="match status" value="1"/>
</dbReference>
<reference evidence="7 8" key="1">
    <citation type="journal article" date="2014" name="BMC Genomics">
        <title>Genome based analysis of type-I polyketide synthase and nonribosomal peptide synthetase gene clusters in seven strains of five representative Nocardia species.</title>
        <authorList>
            <person name="Komaki H."/>
            <person name="Ichikawa N."/>
            <person name="Hosoyama A."/>
            <person name="Takahashi-Nakaguchi A."/>
            <person name="Matsuzawa T."/>
            <person name="Suzuki K."/>
            <person name="Fujita N."/>
            <person name="Gonoi T."/>
        </authorList>
    </citation>
    <scope>NUCLEOTIDE SEQUENCE [LARGE SCALE GENOMIC DNA]</scope>
    <source>
        <strain evidence="7 8">NBRC 15531</strain>
    </source>
</reference>
<evidence type="ECO:0000313" key="8">
    <source>
        <dbReference type="Proteomes" id="UP000017048"/>
    </source>
</evidence>
<dbReference type="AlphaFoldDB" id="U5E3D3"/>
<evidence type="ECO:0000256" key="2">
    <source>
        <dbReference type="ARBA" id="ARBA00023125"/>
    </source>
</evidence>
<keyword evidence="2 4" id="KW-0238">DNA-binding</keyword>
<dbReference type="SUPFAM" id="SSF48498">
    <property type="entry name" value="Tetracyclin repressor-like, C-terminal domain"/>
    <property type="match status" value="1"/>
</dbReference>
<dbReference type="OrthoDB" id="4456617at2"/>
<dbReference type="EMBL" id="BAFO02000008">
    <property type="protein sequence ID" value="GAD82332.1"/>
    <property type="molecule type" value="Genomic_DNA"/>
</dbReference>
<gene>
    <name evidence="7" type="ORF">NCAST_08_02040</name>
</gene>
<feature type="domain" description="HTH tetR-type" evidence="6">
    <location>
        <begin position="233"/>
        <end position="293"/>
    </location>
</feature>
<evidence type="ECO:0000259" key="6">
    <source>
        <dbReference type="PROSITE" id="PS50977"/>
    </source>
</evidence>
<proteinExistence type="predicted"/>
<evidence type="ECO:0000256" key="5">
    <source>
        <dbReference type="SAM" id="MobiDB-lite"/>
    </source>
</evidence>
<accession>U5E3D3</accession>
<dbReference type="PROSITE" id="PS50977">
    <property type="entry name" value="HTH_TETR_2"/>
    <property type="match status" value="2"/>
</dbReference>
<dbReference type="PANTHER" id="PTHR30055">
    <property type="entry name" value="HTH-TYPE TRANSCRIPTIONAL REGULATOR RUTR"/>
    <property type="match status" value="1"/>
</dbReference>
<dbReference type="GeneID" id="91516780"/>
<sequence length="625" mass="68467">MARVASATGRYGGRSASERQAERRARFREAGLEAFGAGPGYRQTRLADLCQAAGLSTRQFYQEYDTLEDLLAELHLHLDSIVEQHVLDEVARVDDLPLAGRAGAMVRAYLSYVTRDPRCARIAFVEIAGVSARMEEQRRQSRARWVDLMCALFDSFAGRGELARRDHRLTAATFVGAVDGLMRDWTAGWVDATVDQLTDELLRMLLGGLGATDARATTEPATPTEPPVRRRPRDRRATILRAASDAFAEHGYHRTSMADIATAVGITSGALYRHFRTKQELLGSCLREGLDLILERVETACADGAPADASLPALVRVSLETRGLARLWQLEFRSLTPVDRMGVLARSVRLTHRIGAAVQARRPGITAADRDALGWVVLSVVTSPSNHRTRLPDDAFARVLDAAVDAVIDAGVSRGAAVIGATGSGDGPADPDSELRTEQLIAAAAQLFSERGFAAVSIEDIGTSVGVRGPALYHHFESKSDLLDEIIDRNNRWIQQYTERALAEGGDPRDSLRLLLRYYVHFAMDRTDLVGTAVSEARNLPAAAAARYRRIHREGIIGWARLLQSVRPELSMPTARVLIHAVTTVVNDAVRNPRLTRRPDLVGELCALGERIALAELPGNHLNHR</sequence>
<protein>
    <recommendedName>
        <fullName evidence="6">HTH tetR-type domain-containing protein</fullName>
    </recommendedName>
</protein>
<keyword evidence="1" id="KW-0805">Transcription regulation</keyword>
<dbReference type="STRING" id="1824.SAMN05444423_105169"/>
<feature type="DNA-binding region" description="H-T-H motif" evidence="4">
    <location>
        <begin position="457"/>
        <end position="476"/>
    </location>
</feature>
<feature type="DNA-binding region" description="H-T-H motif" evidence="4">
    <location>
        <begin position="256"/>
        <end position="275"/>
    </location>
</feature>